<dbReference type="AlphaFoldDB" id="A0A8H5FW49"/>
<organism evidence="2 3">
    <name type="scientific">Tetrapyrgos nigripes</name>
    <dbReference type="NCBI Taxonomy" id="182062"/>
    <lineage>
        <taxon>Eukaryota</taxon>
        <taxon>Fungi</taxon>
        <taxon>Dikarya</taxon>
        <taxon>Basidiomycota</taxon>
        <taxon>Agaricomycotina</taxon>
        <taxon>Agaricomycetes</taxon>
        <taxon>Agaricomycetidae</taxon>
        <taxon>Agaricales</taxon>
        <taxon>Marasmiineae</taxon>
        <taxon>Marasmiaceae</taxon>
        <taxon>Tetrapyrgos</taxon>
    </lineage>
</organism>
<comment type="caution">
    <text evidence="2">The sequence shown here is derived from an EMBL/GenBank/DDBJ whole genome shotgun (WGS) entry which is preliminary data.</text>
</comment>
<proteinExistence type="predicted"/>
<protein>
    <submittedName>
        <fullName evidence="2">Uncharacterized protein</fullName>
    </submittedName>
</protein>
<dbReference type="EMBL" id="JAACJM010000072">
    <property type="protein sequence ID" value="KAF5350907.1"/>
    <property type="molecule type" value="Genomic_DNA"/>
</dbReference>
<dbReference type="Proteomes" id="UP000559256">
    <property type="component" value="Unassembled WGS sequence"/>
</dbReference>
<keyword evidence="3" id="KW-1185">Reference proteome</keyword>
<evidence type="ECO:0000256" key="1">
    <source>
        <dbReference type="SAM" id="MobiDB-lite"/>
    </source>
</evidence>
<evidence type="ECO:0000313" key="3">
    <source>
        <dbReference type="Proteomes" id="UP000559256"/>
    </source>
</evidence>
<evidence type="ECO:0000313" key="2">
    <source>
        <dbReference type="EMBL" id="KAF5350907.1"/>
    </source>
</evidence>
<reference evidence="2 3" key="1">
    <citation type="journal article" date="2020" name="ISME J.">
        <title>Uncovering the hidden diversity of litter-decomposition mechanisms in mushroom-forming fungi.</title>
        <authorList>
            <person name="Floudas D."/>
            <person name="Bentzer J."/>
            <person name="Ahren D."/>
            <person name="Johansson T."/>
            <person name="Persson P."/>
            <person name="Tunlid A."/>
        </authorList>
    </citation>
    <scope>NUCLEOTIDE SEQUENCE [LARGE SCALE GENOMIC DNA]</scope>
    <source>
        <strain evidence="2 3">CBS 291.85</strain>
    </source>
</reference>
<feature type="compositionally biased region" description="Basic residues" evidence="1">
    <location>
        <begin position="1"/>
        <end position="10"/>
    </location>
</feature>
<name>A0A8H5FW49_9AGAR</name>
<accession>A0A8H5FW49</accession>
<feature type="compositionally biased region" description="Basic and acidic residues" evidence="1">
    <location>
        <begin position="11"/>
        <end position="21"/>
    </location>
</feature>
<gene>
    <name evidence="2" type="ORF">D9758_010513</name>
</gene>
<feature type="region of interest" description="Disordered" evidence="1">
    <location>
        <begin position="1"/>
        <end position="27"/>
    </location>
</feature>
<sequence>MGKSRQHRVHRDVFGDHKEEEPSLPYDEPDSFPTLKGLLNLAEHALQLRILKIQIIPTFPIAGNNSSDLLDTLNSFRHLDHLDLGYSRLDPAWSRVVSMIMGRILPSDCQFDVREPYNEERSNVAWKKVKEELEIIKAYRRGSVVLPSSQT</sequence>